<dbReference type="Pfam" id="PF07730">
    <property type="entry name" value="HisKA_3"/>
    <property type="match status" value="1"/>
</dbReference>
<feature type="domain" description="Histidine kinase/HSP90-like ATPase" evidence="10">
    <location>
        <begin position="296"/>
        <end position="387"/>
    </location>
</feature>
<dbReference type="RefSeq" id="WP_135115369.1">
    <property type="nucleotide sequence ID" value="NZ_JADGLL010000047.1"/>
</dbReference>
<reference evidence="11 12" key="1">
    <citation type="submission" date="2019-03" db="EMBL/GenBank/DDBJ databases">
        <title>Diversity of the mouse oral microbiome.</title>
        <authorList>
            <person name="Joseph S."/>
            <person name="Aduse-Opoku J."/>
            <person name="Curtis M."/>
            <person name="Wade W."/>
            <person name="Hashim A."/>
        </authorList>
    </citation>
    <scope>NUCLEOTIDE SEQUENCE [LARGE SCALE GENOMIC DNA]</scope>
    <source>
        <strain evidence="11 12">P1012</strain>
    </source>
</reference>
<dbReference type="GO" id="GO:0016020">
    <property type="term" value="C:membrane"/>
    <property type="evidence" value="ECO:0007669"/>
    <property type="project" value="InterPro"/>
</dbReference>
<feature type="transmembrane region" description="Helical" evidence="9">
    <location>
        <begin position="30"/>
        <end position="48"/>
    </location>
</feature>
<evidence type="ECO:0000313" key="12">
    <source>
        <dbReference type="Proteomes" id="UP000298358"/>
    </source>
</evidence>
<evidence type="ECO:0000256" key="5">
    <source>
        <dbReference type="ARBA" id="ARBA00022741"/>
    </source>
</evidence>
<evidence type="ECO:0000256" key="1">
    <source>
        <dbReference type="ARBA" id="ARBA00000085"/>
    </source>
</evidence>
<name>A0A4Y9FSF3_9MICO</name>
<keyword evidence="5" id="KW-0547">Nucleotide-binding</keyword>
<evidence type="ECO:0000313" key="11">
    <source>
        <dbReference type="EMBL" id="TFU31189.1"/>
    </source>
</evidence>
<accession>A0A4Y9FSF3</accession>
<dbReference type="InterPro" id="IPR050482">
    <property type="entry name" value="Sensor_HK_TwoCompSys"/>
</dbReference>
<proteinExistence type="predicted"/>
<dbReference type="EC" id="2.7.13.3" evidence="2"/>
<keyword evidence="9" id="KW-0472">Membrane</keyword>
<keyword evidence="3" id="KW-0597">Phosphoprotein</keyword>
<dbReference type="SUPFAM" id="SSF55874">
    <property type="entry name" value="ATPase domain of HSP90 chaperone/DNA topoisomerase II/histidine kinase"/>
    <property type="match status" value="1"/>
</dbReference>
<protein>
    <recommendedName>
        <fullName evidence="2">histidine kinase</fullName>
        <ecNumber evidence="2">2.7.13.3</ecNumber>
    </recommendedName>
</protein>
<keyword evidence="7" id="KW-0067">ATP-binding</keyword>
<dbReference type="Gene3D" id="3.30.565.10">
    <property type="entry name" value="Histidine kinase-like ATPase, C-terminal domain"/>
    <property type="match status" value="1"/>
</dbReference>
<dbReference type="GO" id="GO:0046983">
    <property type="term" value="F:protein dimerization activity"/>
    <property type="evidence" value="ECO:0007669"/>
    <property type="project" value="InterPro"/>
</dbReference>
<dbReference type="GO" id="GO:0000155">
    <property type="term" value="F:phosphorelay sensor kinase activity"/>
    <property type="evidence" value="ECO:0007669"/>
    <property type="project" value="InterPro"/>
</dbReference>
<dbReference type="Proteomes" id="UP000298358">
    <property type="component" value="Unassembled WGS sequence"/>
</dbReference>
<comment type="caution">
    <text evidence="11">The sequence shown here is derived from an EMBL/GenBank/DDBJ whole genome shotgun (WGS) entry which is preliminary data.</text>
</comment>
<dbReference type="AlphaFoldDB" id="A0A4Y9FSF3"/>
<dbReference type="InterPro" id="IPR011712">
    <property type="entry name" value="Sig_transdc_His_kin_sub3_dim/P"/>
</dbReference>
<sequence>MTDGLVAGVYLLITAASVAAYLLPEPRPELPPVWVVIALGIAGGVVVLLRRRFVWPAFFGATVLLLVSFPIDSPLQPAAVLISVYALGVYRSSRAAWLGFGIASAAGMLDALLKALIHGRGAEAAADGGPLVLWLNIAVPFVVILLIATLLGTNVGGRKRYVAAILDRAAQLGRERDQQAEIASARERERIAREMHDVIAHSLSVMIALAEGAAATPDQARSRDAIGAVAETGRRTLGEVRRLLAIVRSDGGSAGRSDVRAPQPQADDLPALVAEFARAGLPVTLTVSGAPRADAALGLTVYRIVQESLTNALRHARGVTRVDVRVEWREDAVSILVEDDGLAVAVSEGGRGLLGMRERAALYGGTAEIGPREPRGWRVSVLLREGEAS</sequence>
<evidence type="ECO:0000256" key="6">
    <source>
        <dbReference type="ARBA" id="ARBA00022777"/>
    </source>
</evidence>
<feature type="transmembrane region" description="Helical" evidence="9">
    <location>
        <begin position="131"/>
        <end position="151"/>
    </location>
</feature>
<dbReference type="InterPro" id="IPR036890">
    <property type="entry name" value="HATPase_C_sf"/>
</dbReference>
<keyword evidence="9" id="KW-0812">Transmembrane</keyword>
<keyword evidence="6" id="KW-0418">Kinase</keyword>
<keyword evidence="12" id="KW-1185">Reference proteome</keyword>
<organism evidence="11 12">
    <name type="scientific">Microbacterium paludicola</name>
    <dbReference type="NCBI Taxonomy" id="300019"/>
    <lineage>
        <taxon>Bacteria</taxon>
        <taxon>Bacillati</taxon>
        <taxon>Actinomycetota</taxon>
        <taxon>Actinomycetes</taxon>
        <taxon>Micrococcales</taxon>
        <taxon>Microbacteriaceae</taxon>
        <taxon>Microbacterium</taxon>
    </lineage>
</organism>
<dbReference type="Pfam" id="PF02518">
    <property type="entry name" value="HATPase_c"/>
    <property type="match status" value="1"/>
</dbReference>
<dbReference type="SMART" id="SM00387">
    <property type="entry name" value="HATPase_c"/>
    <property type="match status" value="1"/>
</dbReference>
<evidence type="ECO:0000256" key="3">
    <source>
        <dbReference type="ARBA" id="ARBA00022553"/>
    </source>
</evidence>
<dbReference type="PANTHER" id="PTHR24421">
    <property type="entry name" value="NITRATE/NITRITE SENSOR PROTEIN NARX-RELATED"/>
    <property type="match status" value="1"/>
</dbReference>
<dbReference type="PANTHER" id="PTHR24421:SF10">
    <property type="entry name" value="NITRATE_NITRITE SENSOR PROTEIN NARQ"/>
    <property type="match status" value="1"/>
</dbReference>
<feature type="transmembrane region" description="Helical" evidence="9">
    <location>
        <begin position="53"/>
        <end position="69"/>
    </location>
</feature>
<feature type="transmembrane region" description="Helical" evidence="9">
    <location>
        <begin position="97"/>
        <end position="119"/>
    </location>
</feature>
<evidence type="ECO:0000256" key="2">
    <source>
        <dbReference type="ARBA" id="ARBA00012438"/>
    </source>
</evidence>
<evidence type="ECO:0000256" key="8">
    <source>
        <dbReference type="ARBA" id="ARBA00023012"/>
    </source>
</evidence>
<keyword evidence="4" id="KW-0808">Transferase</keyword>
<dbReference type="OrthoDB" id="227596at2"/>
<evidence type="ECO:0000259" key="10">
    <source>
        <dbReference type="SMART" id="SM00387"/>
    </source>
</evidence>
<dbReference type="GO" id="GO:0005524">
    <property type="term" value="F:ATP binding"/>
    <property type="evidence" value="ECO:0007669"/>
    <property type="project" value="UniProtKB-KW"/>
</dbReference>
<dbReference type="InterPro" id="IPR003594">
    <property type="entry name" value="HATPase_dom"/>
</dbReference>
<evidence type="ECO:0000256" key="4">
    <source>
        <dbReference type="ARBA" id="ARBA00022679"/>
    </source>
</evidence>
<dbReference type="EMBL" id="SPQB01000047">
    <property type="protein sequence ID" value="TFU31189.1"/>
    <property type="molecule type" value="Genomic_DNA"/>
</dbReference>
<evidence type="ECO:0000256" key="7">
    <source>
        <dbReference type="ARBA" id="ARBA00022840"/>
    </source>
</evidence>
<evidence type="ECO:0000256" key="9">
    <source>
        <dbReference type="SAM" id="Phobius"/>
    </source>
</evidence>
<keyword evidence="8" id="KW-0902">Two-component regulatory system</keyword>
<dbReference type="CDD" id="cd16917">
    <property type="entry name" value="HATPase_UhpB-NarQ-NarX-like"/>
    <property type="match status" value="1"/>
</dbReference>
<keyword evidence="9" id="KW-1133">Transmembrane helix</keyword>
<gene>
    <name evidence="11" type="ORF">E4U02_13605</name>
</gene>
<dbReference type="Gene3D" id="1.20.5.1930">
    <property type="match status" value="1"/>
</dbReference>
<comment type="catalytic activity">
    <reaction evidence="1">
        <text>ATP + protein L-histidine = ADP + protein N-phospho-L-histidine.</text>
        <dbReference type="EC" id="2.7.13.3"/>
    </reaction>
</comment>